<dbReference type="Pfam" id="PF01171">
    <property type="entry name" value="ATP_bind_3"/>
    <property type="match status" value="1"/>
</dbReference>
<name>A0A1L8R3Y5_9ENTE</name>
<dbReference type="GO" id="GO:0008033">
    <property type="term" value="P:tRNA processing"/>
    <property type="evidence" value="ECO:0007669"/>
    <property type="project" value="InterPro"/>
</dbReference>
<dbReference type="OrthoDB" id="9801054at2"/>
<keyword evidence="1" id="KW-0808">Transferase</keyword>
<evidence type="ECO:0000256" key="1">
    <source>
        <dbReference type="ARBA" id="ARBA00022679"/>
    </source>
</evidence>
<feature type="domain" description="tRNA(Ile)-lysidine/2-thiocytidine synthase N-terminal" evidence="2">
    <location>
        <begin position="30"/>
        <end position="213"/>
    </location>
</feature>
<dbReference type="Proteomes" id="UP000182835">
    <property type="component" value="Unassembled WGS sequence"/>
</dbReference>
<evidence type="ECO:0000313" key="4">
    <source>
        <dbReference type="Proteomes" id="UP000182835"/>
    </source>
</evidence>
<sequence>MSFKKKDNQLYYNPIRRAILNHNLIEPGDKVAIGLSGGKDSSSLLYFLDTIAKQERLGFSFEIVPISLDMGFEGVDLQPLHNLCQNLGYKLEVVPTNIAEVVFDIRKEQSPCSLCAKLRRGILYNKARELGCNKVALGHHLDDAIETYFMNFLFHGKLNSFEPKSYLTKTEVTLIRPLLYIPEQEIIRFVKREELPIVFNPCPADKKTKREEIKGFVENIAKSYPDVRQKFLMGMEQGTAADFWPLTK</sequence>
<organism evidence="3 4">
    <name type="scientific">Enterococcus canintestini</name>
    <dbReference type="NCBI Taxonomy" id="317010"/>
    <lineage>
        <taxon>Bacteria</taxon>
        <taxon>Bacillati</taxon>
        <taxon>Bacillota</taxon>
        <taxon>Bacilli</taxon>
        <taxon>Lactobacillales</taxon>
        <taxon>Enterococcaceae</taxon>
        <taxon>Enterococcus</taxon>
    </lineage>
</organism>
<evidence type="ECO:0000259" key="2">
    <source>
        <dbReference type="Pfam" id="PF01171"/>
    </source>
</evidence>
<reference evidence="3 4" key="1">
    <citation type="submission" date="2014-12" db="EMBL/GenBank/DDBJ databases">
        <title>Draft genome sequences of 29 type strains of Enterococci.</title>
        <authorList>
            <person name="Zhong Z."/>
            <person name="Sun Z."/>
            <person name="Liu W."/>
            <person name="Zhang W."/>
            <person name="Zhang H."/>
        </authorList>
    </citation>
    <scope>NUCLEOTIDE SEQUENCE [LARGE SCALE GENOMIC DNA]</scope>
    <source>
        <strain evidence="3 4">DSM 21207</strain>
    </source>
</reference>
<dbReference type="STRING" id="317010.RU96_GL000905"/>
<dbReference type="InterPro" id="IPR035107">
    <property type="entry name" value="tRNA_thiolation_TtcA_Ctu1"/>
</dbReference>
<comment type="caution">
    <text evidence="3">The sequence shown here is derived from an EMBL/GenBank/DDBJ whole genome shotgun (WGS) entry which is preliminary data.</text>
</comment>
<dbReference type="InterPro" id="IPR011063">
    <property type="entry name" value="TilS/TtcA_N"/>
</dbReference>
<accession>A0A1L8R3Y5</accession>
<dbReference type="AlphaFoldDB" id="A0A1L8R3Y5"/>
<dbReference type="GO" id="GO:0016740">
    <property type="term" value="F:transferase activity"/>
    <property type="evidence" value="ECO:0007669"/>
    <property type="project" value="UniProtKB-KW"/>
</dbReference>
<dbReference type="PANTHER" id="PTHR43686">
    <property type="entry name" value="SULFURTRANSFERASE-RELATED"/>
    <property type="match status" value="1"/>
</dbReference>
<gene>
    <name evidence="3" type="ORF">RU96_GL000905</name>
</gene>
<dbReference type="PIRSF" id="PIRSF004976">
    <property type="entry name" value="ATPase_YdaO"/>
    <property type="match status" value="1"/>
</dbReference>
<dbReference type="InterPro" id="IPR014729">
    <property type="entry name" value="Rossmann-like_a/b/a_fold"/>
</dbReference>
<protein>
    <recommendedName>
        <fullName evidence="2">tRNA(Ile)-lysidine/2-thiocytidine synthase N-terminal domain-containing protein</fullName>
    </recommendedName>
</protein>
<dbReference type="EMBL" id="JXKG01000018">
    <property type="protein sequence ID" value="OJG14452.1"/>
    <property type="molecule type" value="Genomic_DNA"/>
</dbReference>
<dbReference type="PANTHER" id="PTHR43686:SF1">
    <property type="entry name" value="AMINOTRAN_5 DOMAIN-CONTAINING PROTEIN"/>
    <property type="match status" value="1"/>
</dbReference>
<dbReference type="CDD" id="cd24138">
    <property type="entry name" value="TtcA-like"/>
    <property type="match status" value="1"/>
</dbReference>
<dbReference type="SUPFAM" id="SSF52402">
    <property type="entry name" value="Adenine nucleotide alpha hydrolases-like"/>
    <property type="match status" value="1"/>
</dbReference>
<proteinExistence type="predicted"/>
<dbReference type="RefSeq" id="WP_071865409.1">
    <property type="nucleotide sequence ID" value="NZ_JBHLVQ010000006.1"/>
</dbReference>
<dbReference type="Gene3D" id="3.40.50.620">
    <property type="entry name" value="HUPs"/>
    <property type="match status" value="1"/>
</dbReference>
<evidence type="ECO:0000313" key="3">
    <source>
        <dbReference type="EMBL" id="OJG14452.1"/>
    </source>
</evidence>